<keyword evidence="4" id="KW-0679">Respiratory chain</keyword>
<dbReference type="PANTHER" id="PTHR13099">
    <property type="entry name" value="NADH-UBIQUINONE OXIDOREDUCTASE SUBUNIT B14.5B"/>
    <property type="match status" value="1"/>
</dbReference>
<evidence type="ECO:0000256" key="4">
    <source>
        <dbReference type="ARBA" id="ARBA00022660"/>
    </source>
</evidence>
<evidence type="ECO:0000256" key="3">
    <source>
        <dbReference type="ARBA" id="ARBA00022448"/>
    </source>
</evidence>
<protein>
    <recommendedName>
        <fullName evidence="14">NADH dehydrogenase [ubiquinone] 1 subunit C2</fullName>
    </recommendedName>
</protein>
<name>A0A671QPN2_9TELE</name>
<dbReference type="Ensembl" id="ENSSANT00000078550.1">
    <property type="protein sequence ID" value="ENSSANP00000073880.1"/>
    <property type="gene ID" value="ENSSANG00000036847.1"/>
</dbReference>
<comment type="similarity">
    <text evidence="2">Belongs to the complex I NDUFC2 subunit family.</text>
</comment>
<keyword evidence="8 11" id="KW-1133">Transmembrane helix</keyword>
<dbReference type="Proteomes" id="UP000472260">
    <property type="component" value="Unassembled WGS sequence"/>
</dbReference>
<accession>A0A671QPN2</accession>
<keyword evidence="9" id="KW-0496">Mitochondrion</keyword>
<evidence type="ECO:0000256" key="11">
    <source>
        <dbReference type="SAM" id="Phobius"/>
    </source>
</evidence>
<evidence type="ECO:0000313" key="13">
    <source>
        <dbReference type="Proteomes" id="UP000472260"/>
    </source>
</evidence>
<dbReference type="InterPro" id="IPR009423">
    <property type="entry name" value="NDUC2"/>
</dbReference>
<feature type="transmembrane region" description="Helical" evidence="11">
    <location>
        <begin position="38"/>
        <end position="56"/>
    </location>
</feature>
<reference evidence="12" key="1">
    <citation type="submission" date="2025-08" db="UniProtKB">
        <authorList>
            <consortium name="Ensembl"/>
        </authorList>
    </citation>
    <scope>IDENTIFICATION</scope>
</reference>
<evidence type="ECO:0000256" key="1">
    <source>
        <dbReference type="ARBA" id="ARBA00004298"/>
    </source>
</evidence>
<evidence type="ECO:0000256" key="6">
    <source>
        <dbReference type="ARBA" id="ARBA00022792"/>
    </source>
</evidence>
<dbReference type="GO" id="GO:0005743">
    <property type="term" value="C:mitochondrial inner membrane"/>
    <property type="evidence" value="ECO:0007669"/>
    <property type="project" value="UniProtKB-SubCell"/>
</dbReference>
<reference evidence="12" key="2">
    <citation type="submission" date="2025-09" db="UniProtKB">
        <authorList>
            <consortium name="Ensembl"/>
        </authorList>
    </citation>
    <scope>IDENTIFICATION</scope>
</reference>
<evidence type="ECO:0000256" key="7">
    <source>
        <dbReference type="ARBA" id="ARBA00022982"/>
    </source>
</evidence>
<keyword evidence="5 11" id="KW-0812">Transmembrane</keyword>
<evidence type="ECO:0000313" key="12">
    <source>
        <dbReference type="Ensembl" id="ENSSANP00000073880.1"/>
    </source>
</evidence>
<organism evidence="12 13">
    <name type="scientific">Sinocyclocheilus anshuiensis</name>
    <dbReference type="NCBI Taxonomy" id="1608454"/>
    <lineage>
        <taxon>Eukaryota</taxon>
        <taxon>Metazoa</taxon>
        <taxon>Chordata</taxon>
        <taxon>Craniata</taxon>
        <taxon>Vertebrata</taxon>
        <taxon>Euteleostomi</taxon>
        <taxon>Actinopterygii</taxon>
        <taxon>Neopterygii</taxon>
        <taxon>Teleostei</taxon>
        <taxon>Ostariophysi</taxon>
        <taxon>Cypriniformes</taxon>
        <taxon>Cyprinidae</taxon>
        <taxon>Cyprininae</taxon>
        <taxon>Sinocyclocheilus</taxon>
    </lineage>
</organism>
<dbReference type="GO" id="GO:0006120">
    <property type="term" value="P:mitochondrial electron transport, NADH to ubiquinone"/>
    <property type="evidence" value="ECO:0007669"/>
    <property type="project" value="InterPro"/>
</dbReference>
<evidence type="ECO:0008006" key="14">
    <source>
        <dbReference type="Google" id="ProtNLM"/>
    </source>
</evidence>
<comment type="subcellular location">
    <subcellularLocation>
        <location evidence="1">Mitochondrion inner membrane</location>
        <topology evidence="1">Single-pass membrane protein</topology>
        <orientation evidence="1">Matrix side</orientation>
    </subcellularLocation>
</comment>
<keyword evidence="10 11" id="KW-0472">Membrane</keyword>
<dbReference type="AlphaFoldDB" id="A0A671QPN2"/>
<sequence>IVRVHVFFFFIILIYFIFSSFFIIYIYIYIYIFIFSGVHRQALFITVGWFIGYHLTKYENYKYATLDRDMSEYIRLHPEEFPEKGNSTWKSSRISVLRFPLY</sequence>
<dbReference type="Pfam" id="PF06374">
    <property type="entry name" value="NDUF_C2"/>
    <property type="match status" value="1"/>
</dbReference>
<keyword evidence="6" id="KW-0999">Mitochondrion inner membrane</keyword>
<evidence type="ECO:0000256" key="5">
    <source>
        <dbReference type="ARBA" id="ARBA00022692"/>
    </source>
</evidence>
<evidence type="ECO:0000256" key="9">
    <source>
        <dbReference type="ARBA" id="ARBA00023128"/>
    </source>
</evidence>
<keyword evidence="13" id="KW-1185">Reference proteome</keyword>
<dbReference type="PANTHER" id="PTHR13099:SF0">
    <property type="entry name" value="NADH DEHYDROGENASE [UBIQUINONE] 1 SUBUNIT C2-RELATED"/>
    <property type="match status" value="1"/>
</dbReference>
<proteinExistence type="inferred from homology"/>
<keyword evidence="3" id="KW-0813">Transport</keyword>
<evidence type="ECO:0000256" key="10">
    <source>
        <dbReference type="ARBA" id="ARBA00023136"/>
    </source>
</evidence>
<evidence type="ECO:0000256" key="2">
    <source>
        <dbReference type="ARBA" id="ARBA00008674"/>
    </source>
</evidence>
<feature type="transmembrane region" description="Helical" evidence="11">
    <location>
        <begin position="7"/>
        <end position="32"/>
    </location>
</feature>
<keyword evidence="7" id="KW-0249">Electron transport</keyword>
<evidence type="ECO:0000256" key="8">
    <source>
        <dbReference type="ARBA" id="ARBA00022989"/>
    </source>
</evidence>